<organism evidence="1 2">
    <name type="scientific">Acropora cervicornis</name>
    <name type="common">Staghorn coral</name>
    <dbReference type="NCBI Taxonomy" id="6130"/>
    <lineage>
        <taxon>Eukaryota</taxon>
        <taxon>Metazoa</taxon>
        <taxon>Cnidaria</taxon>
        <taxon>Anthozoa</taxon>
        <taxon>Hexacorallia</taxon>
        <taxon>Scleractinia</taxon>
        <taxon>Astrocoeniina</taxon>
        <taxon>Acroporidae</taxon>
        <taxon>Acropora</taxon>
    </lineage>
</organism>
<proteinExistence type="predicted"/>
<dbReference type="AlphaFoldDB" id="A0AAD9QDC2"/>
<reference evidence="1" key="2">
    <citation type="journal article" date="2023" name="Science">
        <title>Genomic signatures of disease resistance in endangered staghorn corals.</title>
        <authorList>
            <person name="Vollmer S.V."/>
            <person name="Selwyn J.D."/>
            <person name="Despard B.A."/>
            <person name="Roesel C.L."/>
        </authorList>
    </citation>
    <scope>NUCLEOTIDE SEQUENCE</scope>
    <source>
        <strain evidence="1">K2</strain>
    </source>
</reference>
<accession>A0AAD9QDC2</accession>
<protein>
    <submittedName>
        <fullName evidence="1">Uncharacterized protein</fullName>
    </submittedName>
</protein>
<gene>
    <name evidence="1" type="ORF">P5673_018345</name>
</gene>
<sequence length="222" mass="25912">MTTVNMSSILRNSITDELEQEFRARYLKTLREMVNDHLQQLAFFYFGGPEISNLLRIEEERKFLWTDVKALKKGLRVVGRDDLAKDWEEFETKRNLALLLDASMPKIWKDIPRQNRFEYVEAILNPRLANYALDKNTGRSLRKSKISIEEVMISLKEQMETNLTEPWTKKLLPLIVNAGELLSKSETKNASPLPEDVVRCSDEICSTIKSLGEWFHVFLQLF</sequence>
<evidence type="ECO:0000313" key="1">
    <source>
        <dbReference type="EMBL" id="KAK2559208.1"/>
    </source>
</evidence>
<evidence type="ECO:0000313" key="2">
    <source>
        <dbReference type="Proteomes" id="UP001249851"/>
    </source>
</evidence>
<dbReference type="EMBL" id="JARQWQ010000041">
    <property type="protein sequence ID" value="KAK2559208.1"/>
    <property type="molecule type" value="Genomic_DNA"/>
</dbReference>
<name>A0AAD9QDC2_ACRCE</name>
<reference evidence="1" key="1">
    <citation type="journal article" date="2023" name="G3 (Bethesda)">
        <title>Whole genome assembly and annotation of the endangered Caribbean coral Acropora cervicornis.</title>
        <authorList>
            <person name="Selwyn J.D."/>
            <person name="Vollmer S.V."/>
        </authorList>
    </citation>
    <scope>NUCLEOTIDE SEQUENCE</scope>
    <source>
        <strain evidence="1">K2</strain>
    </source>
</reference>
<comment type="caution">
    <text evidence="1">The sequence shown here is derived from an EMBL/GenBank/DDBJ whole genome shotgun (WGS) entry which is preliminary data.</text>
</comment>
<dbReference type="Proteomes" id="UP001249851">
    <property type="component" value="Unassembled WGS sequence"/>
</dbReference>
<keyword evidence="2" id="KW-1185">Reference proteome</keyword>